<keyword evidence="7" id="KW-1185">Reference proteome</keyword>
<dbReference type="InterPro" id="IPR000055">
    <property type="entry name" value="Restrct_endonuc_typeI_TRD"/>
</dbReference>
<dbReference type="Gene3D" id="1.10.287.1120">
    <property type="entry name" value="Bipartite methylase S protein"/>
    <property type="match status" value="1"/>
</dbReference>
<dbReference type="PANTHER" id="PTHR30408">
    <property type="entry name" value="TYPE-1 RESTRICTION ENZYME ECOKI SPECIFICITY PROTEIN"/>
    <property type="match status" value="1"/>
</dbReference>
<gene>
    <name evidence="6" type="ORF">BN1080_00406</name>
</gene>
<dbReference type="STRING" id="1499687.BN1080_00406"/>
<name>A0A098EI69_9BACL</name>
<evidence type="ECO:0000313" key="6">
    <source>
        <dbReference type="EMBL" id="CEG21495.1"/>
    </source>
</evidence>
<evidence type="ECO:0000256" key="3">
    <source>
        <dbReference type="ARBA" id="ARBA00023125"/>
    </source>
</evidence>
<keyword evidence="3" id="KW-0238">DNA-binding</keyword>
<keyword evidence="4" id="KW-0175">Coiled coil</keyword>
<dbReference type="GO" id="GO:0009307">
    <property type="term" value="P:DNA restriction-modification system"/>
    <property type="evidence" value="ECO:0007669"/>
    <property type="project" value="UniProtKB-KW"/>
</dbReference>
<comment type="similarity">
    <text evidence="1">Belongs to the type-I restriction system S methylase family.</text>
</comment>
<accession>A0A098EI69</accession>
<evidence type="ECO:0000256" key="1">
    <source>
        <dbReference type="ARBA" id="ARBA00010923"/>
    </source>
</evidence>
<dbReference type="InterPro" id="IPR044946">
    <property type="entry name" value="Restrct_endonuc_typeI_TRD_sf"/>
</dbReference>
<dbReference type="Proteomes" id="UP000043699">
    <property type="component" value="Unassembled WGS sequence"/>
</dbReference>
<evidence type="ECO:0000259" key="5">
    <source>
        <dbReference type="Pfam" id="PF01420"/>
    </source>
</evidence>
<dbReference type="EMBL" id="CCXS01000001">
    <property type="protein sequence ID" value="CEG21495.1"/>
    <property type="molecule type" value="Genomic_DNA"/>
</dbReference>
<dbReference type="AlphaFoldDB" id="A0A098EI69"/>
<dbReference type="CDD" id="cd17513">
    <property type="entry name" value="RMtype1_S_AveSPN6ORF1907P_TRD2-CR2_like"/>
    <property type="match status" value="1"/>
</dbReference>
<sequence>MKNNQRPTLRFCKFSEDWEQRKVITFSEETFGGGTPKTSVKEYWDGNIPWIQSSDLKEHNVAEVVVKKKITENGLKNSATKLIPGNSIAIVTRVGVGKIALMQFEYSTSQDFLSLSNLKVDEWFGVYSLYNQLQRELNNVQGTSIKGITKNELLDKEINIPVSLEEQNNIGKYFKQLDEIIILQQQELDALKQTKQGFLQKMFPKEGETVPELRFPEFVEDWKVETLNNVANYRRGSFPQPYGNKEWYDKEHGMPFVQVVDVDKNLKLVDNTKQKISKLAQPKSVYVEAGRVVVTLQGSIGRVAITQYPSYVDRTLLIFENYKFPVDTFYFAYSIQLLFNREKTKAPGGTIKTITKEALSSFPIFLPNIEEQIQIGKFLKQLDDVIALQEQELDALKQTKQAFLQKMFV</sequence>
<dbReference type="GO" id="GO:0003677">
    <property type="term" value="F:DNA binding"/>
    <property type="evidence" value="ECO:0007669"/>
    <property type="project" value="UniProtKB-KW"/>
</dbReference>
<feature type="domain" description="Type I restriction modification DNA specificity" evidence="5">
    <location>
        <begin position="220"/>
        <end position="398"/>
    </location>
</feature>
<dbReference type="Pfam" id="PF01420">
    <property type="entry name" value="Methylase_S"/>
    <property type="match status" value="2"/>
</dbReference>
<protein>
    <submittedName>
        <fullName evidence="6">EcoKI restriction-modification system protein HsdS</fullName>
    </submittedName>
</protein>
<organism evidence="6 7">
    <name type="scientific">Planococcus massiliensis</name>
    <dbReference type="NCBI Taxonomy" id="1499687"/>
    <lineage>
        <taxon>Bacteria</taxon>
        <taxon>Bacillati</taxon>
        <taxon>Bacillota</taxon>
        <taxon>Bacilli</taxon>
        <taxon>Bacillales</taxon>
        <taxon>Caryophanaceae</taxon>
        <taxon>Planococcus</taxon>
    </lineage>
</organism>
<dbReference type="Gene3D" id="3.90.220.20">
    <property type="entry name" value="DNA methylase specificity domains"/>
    <property type="match status" value="2"/>
</dbReference>
<dbReference type="SUPFAM" id="SSF116734">
    <property type="entry name" value="DNA methylase specificity domain"/>
    <property type="match status" value="2"/>
</dbReference>
<dbReference type="InterPro" id="IPR052021">
    <property type="entry name" value="Type-I_RS_S_subunit"/>
</dbReference>
<dbReference type="RefSeq" id="WP_052650027.1">
    <property type="nucleotide sequence ID" value="NZ_CCXS01000001.1"/>
</dbReference>
<reference evidence="6 7" key="1">
    <citation type="submission" date="2014-09" db="EMBL/GenBank/DDBJ databases">
        <authorList>
            <person name="Urmite Genomes Urmite Genomes"/>
        </authorList>
    </citation>
    <scope>NUCLEOTIDE SEQUENCE [LARGE SCALE GENOMIC DNA]</scope>
    <source>
        <strain evidence="6 7">ES2</strain>
    </source>
</reference>
<keyword evidence="2" id="KW-0680">Restriction system</keyword>
<proteinExistence type="inferred from homology"/>
<feature type="domain" description="Type I restriction modification DNA specificity" evidence="5">
    <location>
        <begin position="16"/>
        <end position="193"/>
    </location>
</feature>
<evidence type="ECO:0000256" key="4">
    <source>
        <dbReference type="SAM" id="Coils"/>
    </source>
</evidence>
<dbReference type="OrthoDB" id="9795776at2"/>
<feature type="coiled-coil region" evidence="4">
    <location>
        <begin position="379"/>
        <end position="406"/>
    </location>
</feature>
<dbReference type="PANTHER" id="PTHR30408:SF12">
    <property type="entry name" value="TYPE I RESTRICTION ENZYME MJAVIII SPECIFICITY SUBUNIT"/>
    <property type="match status" value="1"/>
</dbReference>
<evidence type="ECO:0000313" key="7">
    <source>
        <dbReference type="Proteomes" id="UP000043699"/>
    </source>
</evidence>
<evidence type="ECO:0000256" key="2">
    <source>
        <dbReference type="ARBA" id="ARBA00022747"/>
    </source>
</evidence>